<dbReference type="EMBL" id="JACKRN010000082">
    <property type="protein sequence ID" value="MCV7069494.1"/>
    <property type="molecule type" value="Genomic_DNA"/>
</dbReference>
<evidence type="ECO:0000313" key="6">
    <source>
        <dbReference type="Proteomes" id="UP001140272"/>
    </source>
</evidence>
<dbReference type="PANTHER" id="PTHR43329">
    <property type="entry name" value="EPOXIDE HYDROLASE"/>
    <property type="match status" value="1"/>
</dbReference>
<feature type="domain" description="AB hydrolase-1" evidence="2">
    <location>
        <begin position="23"/>
        <end position="271"/>
    </location>
</feature>
<name>A0A9X2Y911_9MYCO</name>
<dbReference type="SUPFAM" id="SSF53474">
    <property type="entry name" value="alpha/beta-Hydrolases"/>
    <property type="match status" value="1"/>
</dbReference>
<dbReference type="InterPro" id="IPR029058">
    <property type="entry name" value="AB_hydrolase_fold"/>
</dbReference>
<dbReference type="InterPro" id="IPR000073">
    <property type="entry name" value="AB_hydrolase_1"/>
</dbReference>
<reference evidence="3" key="1">
    <citation type="submission" date="2020-07" db="EMBL/GenBank/DDBJ databases">
        <authorList>
            <person name="Pettersson B.M.F."/>
            <person name="Behra P.R.K."/>
            <person name="Ramesh M."/>
            <person name="Das S."/>
            <person name="Dasgupta S."/>
            <person name="Kirsebom L.A."/>
        </authorList>
    </citation>
    <scope>NUCLEOTIDE SEQUENCE</scope>
    <source>
        <strain evidence="3">DSM 45406</strain>
    </source>
</reference>
<evidence type="ECO:0000259" key="2">
    <source>
        <dbReference type="Pfam" id="PF00561"/>
    </source>
</evidence>
<organism evidence="3 6">
    <name type="scientific">Mycolicibacterium rufum</name>
    <dbReference type="NCBI Taxonomy" id="318424"/>
    <lineage>
        <taxon>Bacteria</taxon>
        <taxon>Bacillati</taxon>
        <taxon>Actinomycetota</taxon>
        <taxon>Actinomycetes</taxon>
        <taxon>Mycobacteriales</taxon>
        <taxon>Mycobacteriaceae</taxon>
        <taxon>Mycolicibacterium</taxon>
    </lineage>
</organism>
<evidence type="ECO:0000313" key="3">
    <source>
        <dbReference type="EMBL" id="MCV7069494.1"/>
    </source>
</evidence>
<proteinExistence type="predicted"/>
<reference evidence="4" key="3">
    <citation type="submission" date="2022-08" db="EMBL/GenBank/DDBJ databases">
        <title>Whole genome sequencing of non-tuberculosis mycobacteria type-strains.</title>
        <authorList>
            <person name="Igarashi Y."/>
            <person name="Osugi A."/>
            <person name="Mitarai S."/>
        </authorList>
    </citation>
    <scope>NUCLEOTIDE SEQUENCE</scope>
    <source>
        <strain evidence="4">JCM 16372</strain>
    </source>
</reference>
<dbReference type="PRINTS" id="PR00412">
    <property type="entry name" value="EPOXHYDRLASE"/>
</dbReference>
<evidence type="ECO:0000313" key="4">
    <source>
        <dbReference type="EMBL" id="ULP34633.1"/>
    </source>
</evidence>
<keyword evidence="5" id="KW-1185">Reference proteome</keyword>
<evidence type="ECO:0000256" key="1">
    <source>
        <dbReference type="ARBA" id="ARBA00022801"/>
    </source>
</evidence>
<dbReference type="EMBL" id="CP092427">
    <property type="protein sequence ID" value="ULP34633.1"/>
    <property type="molecule type" value="Genomic_DNA"/>
</dbReference>
<gene>
    <name evidence="3" type="ORF">H7H73_02220</name>
    <name evidence="4" type="ORF">MJO55_14920</name>
</gene>
<dbReference type="AlphaFoldDB" id="A0A9X2Y911"/>
<keyword evidence="1 3" id="KW-0378">Hydrolase</keyword>
<dbReference type="RefSeq" id="WP_052428860.1">
    <property type="nucleotide sequence ID" value="NZ_CP092427.2"/>
</dbReference>
<dbReference type="Pfam" id="PF00561">
    <property type="entry name" value="Abhydrolase_1"/>
    <property type="match status" value="1"/>
</dbReference>
<dbReference type="Gene3D" id="3.40.50.1820">
    <property type="entry name" value="alpha/beta hydrolase"/>
    <property type="match status" value="1"/>
</dbReference>
<evidence type="ECO:0000313" key="5">
    <source>
        <dbReference type="Proteomes" id="UP001055159"/>
    </source>
</evidence>
<dbReference type="Proteomes" id="UP001140272">
    <property type="component" value="Unassembled WGS sequence"/>
</dbReference>
<reference evidence="3" key="2">
    <citation type="journal article" date="2022" name="BMC Genomics">
        <title>Comparative genome analysis of mycobacteria focusing on tRNA and non-coding RNA.</title>
        <authorList>
            <person name="Behra P.R.K."/>
            <person name="Pettersson B.M.F."/>
            <person name="Ramesh M."/>
            <person name="Das S."/>
            <person name="Dasgupta S."/>
            <person name="Kirsebom L.A."/>
        </authorList>
    </citation>
    <scope>NUCLEOTIDE SEQUENCE</scope>
    <source>
        <strain evidence="3">DSM 45406</strain>
    </source>
</reference>
<dbReference type="InterPro" id="IPR000639">
    <property type="entry name" value="Epox_hydrolase-like"/>
</dbReference>
<dbReference type="Proteomes" id="UP001055159">
    <property type="component" value="Chromosome"/>
</dbReference>
<protein>
    <submittedName>
        <fullName evidence="3">Alpha/beta hydrolase</fullName>
    </submittedName>
</protein>
<sequence>MRYADTDTLRIAYLEDGGADGWPVVLCHGFPYDVHAFDEVTPELIREGARVIRPYARGFGPTRFLTSDAARSGEQAALADDLRQLIVALDLVGPIVAGYDWGGLACCGVAAVWPDLVSGMVSMAGYDVIDERQQHGLPPSVEHVAWYQHLFQTSRGRESLAAHRRDLCVMLWRQWSPTWRFDDHVYEATASSFDNPDFVDVVVQAYRHNFGTVDGDPRYASARATLARRPVIPVPTVTLDGVHDPLKPGGTADHAPMFSGRHEHRAVDSGHNLPQECPADFADAVLTVAGWLGLTTRSRPPIGPGCH</sequence>
<accession>A0A9X2Y911</accession>
<dbReference type="GO" id="GO:0016787">
    <property type="term" value="F:hydrolase activity"/>
    <property type="evidence" value="ECO:0007669"/>
    <property type="project" value="UniProtKB-KW"/>
</dbReference>